<dbReference type="InterPro" id="IPR000086">
    <property type="entry name" value="NUDIX_hydrolase_dom"/>
</dbReference>
<gene>
    <name evidence="4" type="ORF">H8D96_13320</name>
</gene>
<dbReference type="Gene3D" id="3.90.79.10">
    <property type="entry name" value="Nucleoside Triphosphate Pyrophosphohydrolase"/>
    <property type="match status" value="1"/>
</dbReference>
<feature type="domain" description="Nudix hydrolase" evidence="3">
    <location>
        <begin position="15"/>
        <end position="145"/>
    </location>
</feature>
<dbReference type="Pfam" id="PF00293">
    <property type="entry name" value="NUDIX"/>
    <property type="match status" value="1"/>
</dbReference>
<dbReference type="GO" id="GO:0016787">
    <property type="term" value="F:hydrolase activity"/>
    <property type="evidence" value="ECO:0007669"/>
    <property type="project" value="UniProtKB-KW"/>
</dbReference>
<organism evidence="4 5">
    <name type="scientific">Candidatus Desulfatibia vada</name>
    <dbReference type="NCBI Taxonomy" id="2841696"/>
    <lineage>
        <taxon>Bacteria</taxon>
        <taxon>Pseudomonadati</taxon>
        <taxon>Thermodesulfobacteriota</taxon>
        <taxon>Desulfobacteria</taxon>
        <taxon>Desulfobacterales</taxon>
        <taxon>Desulfobacterales incertae sedis</taxon>
        <taxon>Candidatus Desulfatibia</taxon>
    </lineage>
</organism>
<dbReference type="Proteomes" id="UP000605201">
    <property type="component" value="Unassembled WGS sequence"/>
</dbReference>
<dbReference type="InterPro" id="IPR020084">
    <property type="entry name" value="NUDIX_hydrolase_CS"/>
</dbReference>
<dbReference type="PANTHER" id="PTHR43736">
    <property type="entry name" value="ADP-RIBOSE PYROPHOSPHATASE"/>
    <property type="match status" value="1"/>
</dbReference>
<dbReference type="InterPro" id="IPR015797">
    <property type="entry name" value="NUDIX_hydrolase-like_dom_sf"/>
</dbReference>
<dbReference type="PROSITE" id="PS51462">
    <property type="entry name" value="NUDIX"/>
    <property type="match status" value="1"/>
</dbReference>
<comment type="caution">
    <text evidence="4">The sequence shown here is derived from an EMBL/GenBank/DDBJ whole genome shotgun (WGS) entry which is preliminary data.</text>
</comment>
<protein>
    <submittedName>
        <fullName evidence="4">NUDIX hydrolase</fullName>
    </submittedName>
</protein>
<sequence length="149" mass="16657">MQKSATTNPSFYPDQPQVAVGAIVFKDDKVLLVLRANPPAEKQWAIPGGRVELGETLQKAAEREIKEETGIIIRAREPVFTFDVIDRDDAERVRFHYVIVDLAADYISGEPQPGDDALGARWISPEKLNTLPVSPTTLKLLRQHYNFGT</sequence>
<keyword evidence="1 2" id="KW-0378">Hydrolase</keyword>
<dbReference type="PRINTS" id="PR00502">
    <property type="entry name" value="NUDIXFAMILY"/>
</dbReference>
<evidence type="ECO:0000313" key="4">
    <source>
        <dbReference type="EMBL" id="MBC8432884.1"/>
    </source>
</evidence>
<accession>A0A8J6NTJ7</accession>
<dbReference type="CDD" id="cd04673">
    <property type="entry name" value="NUDIX_ADPRase"/>
    <property type="match status" value="1"/>
</dbReference>
<evidence type="ECO:0000256" key="2">
    <source>
        <dbReference type="RuleBase" id="RU003476"/>
    </source>
</evidence>
<evidence type="ECO:0000259" key="3">
    <source>
        <dbReference type="PROSITE" id="PS51462"/>
    </source>
</evidence>
<dbReference type="AlphaFoldDB" id="A0A8J6NTJ7"/>
<evidence type="ECO:0000256" key="1">
    <source>
        <dbReference type="ARBA" id="ARBA00022801"/>
    </source>
</evidence>
<dbReference type="SUPFAM" id="SSF55811">
    <property type="entry name" value="Nudix"/>
    <property type="match status" value="1"/>
</dbReference>
<dbReference type="InterPro" id="IPR020476">
    <property type="entry name" value="Nudix_hydrolase"/>
</dbReference>
<evidence type="ECO:0000313" key="5">
    <source>
        <dbReference type="Proteomes" id="UP000605201"/>
    </source>
</evidence>
<dbReference type="PROSITE" id="PS00893">
    <property type="entry name" value="NUDIX_BOX"/>
    <property type="match status" value="1"/>
</dbReference>
<dbReference type="PANTHER" id="PTHR43736:SF1">
    <property type="entry name" value="DIHYDRONEOPTERIN TRIPHOSPHATE DIPHOSPHATASE"/>
    <property type="match status" value="1"/>
</dbReference>
<reference evidence="4 5" key="1">
    <citation type="submission" date="2020-08" db="EMBL/GenBank/DDBJ databases">
        <title>Bridging the membrane lipid divide: bacteria of the FCB group superphylum have the potential to synthesize archaeal ether lipids.</title>
        <authorList>
            <person name="Villanueva L."/>
            <person name="Von Meijenfeldt F.A.B."/>
            <person name="Westbye A.B."/>
            <person name="Yadav S."/>
            <person name="Hopmans E.C."/>
            <person name="Dutilh B.E."/>
            <person name="Sinninghe Damste J.S."/>
        </authorList>
    </citation>
    <scope>NUCLEOTIDE SEQUENCE [LARGE SCALE GENOMIC DNA]</scope>
    <source>
        <strain evidence="4">NIOZ-UU17</strain>
    </source>
</reference>
<comment type="similarity">
    <text evidence="2">Belongs to the Nudix hydrolase family.</text>
</comment>
<name>A0A8J6NTJ7_9BACT</name>
<dbReference type="EMBL" id="JACNIG010000252">
    <property type="protein sequence ID" value="MBC8432884.1"/>
    <property type="molecule type" value="Genomic_DNA"/>
</dbReference>
<proteinExistence type="inferred from homology"/>